<protein>
    <submittedName>
        <fullName evidence="1">Z-ring formation inhibitor MciZ</fullName>
    </submittedName>
</protein>
<evidence type="ECO:0000313" key="2">
    <source>
        <dbReference type="Proteomes" id="UP000595254"/>
    </source>
</evidence>
<dbReference type="KEGG" id="ppsr:I6J18_21265"/>
<dbReference type="InterPro" id="IPR025177">
    <property type="entry name" value="MciZ"/>
</dbReference>
<dbReference type="EMBL" id="CP068053">
    <property type="protein sequence ID" value="QQT00078.1"/>
    <property type="molecule type" value="Genomic_DNA"/>
</dbReference>
<dbReference type="RefSeq" id="WP_081704902.1">
    <property type="nucleotide sequence ID" value="NZ_CP068053.1"/>
</dbReference>
<dbReference type="AlphaFoldDB" id="A0A974NLS1"/>
<name>A0A974NLS1_PERPY</name>
<dbReference type="Pfam" id="PF13072">
    <property type="entry name" value="MciZ"/>
    <property type="match status" value="1"/>
</dbReference>
<reference evidence="1 2" key="1">
    <citation type="submission" date="2021-01" db="EMBL/GenBank/DDBJ databases">
        <title>FDA dAtabase for Regulatory Grade micrObial Sequences (FDA-ARGOS): Supporting development and validation of Infectious Disease Dx tests.</title>
        <authorList>
            <person name="Nelson B."/>
            <person name="Plummer A."/>
            <person name="Tallon L."/>
            <person name="Sadzewicz L."/>
            <person name="Zhao X."/>
            <person name="Boylan J."/>
            <person name="Ott S."/>
            <person name="Bowen H."/>
            <person name="Vavikolanu K."/>
            <person name="Mehta A."/>
            <person name="Aluvathingal J."/>
            <person name="Nadendla S."/>
            <person name="Myers T."/>
            <person name="Yan Y."/>
            <person name="Sichtig H."/>
        </authorList>
    </citation>
    <scope>NUCLEOTIDE SEQUENCE [LARGE SCALE GENOMIC DNA]</scope>
    <source>
        <strain evidence="1 2">FDAARGOS_1161</strain>
    </source>
</reference>
<accession>A0A974NLS1</accession>
<gene>
    <name evidence="1" type="primary">mciZ</name>
    <name evidence="1" type="ORF">I6J18_21265</name>
</gene>
<sequence>MKVYVLEKSIVLSGKCWEVQQKLKEYQKHYYYVHDWISAIHSNKEK</sequence>
<proteinExistence type="predicted"/>
<keyword evidence="2" id="KW-1185">Reference proteome</keyword>
<organism evidence="1 2">
    <name type="scientific">Peribacillus psychrosaccharolyticus</name>
    <name type="common">Bacillus psychrosaccharolyticus</name>
    <dbReference type="NCBI Taxonomy" id="1407"/>
    <lineage>
        <taxon>Bacteria</taxon>
        <taxon>Bacillati</taxon>
        <taxon>Bacillota</taxon>
        <taxon>Bacilli</taxon>
        <taxon>Bacillales</taxon>
        <taxon>Bacillaceae</taxon>
        <taxon>Peribacillus</taxon>
    </lineage>
</organism>
<dbReference type="Proteomes" id="UP000595254">
    <property type="component" value="Chromosome"/>
</dbReference>
<evidence type="ECO:0000313" key="1">
    <source>
        <dbReference type="EMBL" id="QQT00078.1"/>
    </source>
</evidence>